<accession>A0A0F9EW15</accession>
<feature type="non-terminal residue" evidence="1">
    <location>
        <position position="1"/>
    </location>
</feature>
<reference evidence="1" key="1">
    <citation type="journal article" date="2015" name="Nature">
        <title>Complex archaea that bridge the gap between prokaryotes and eukaryotes.</title>
        <authorList>
            <person name="Spang A."/>
            <person name="Saw J.H."/>
            <person name="Jorgensen S.L."/>
            <person name="Zaremba-Niedzwiedzka K."/>
            <person name="Martijn J."/>
            <person name="Lind A.E."/>
            <person name="van Eijk R."/>
            <person name="Schleper C."/>
            <person name="Guy L."/>
            <person name="Ettema T.J."/>
        </authorList>
    </citation>
    <scope>NUCLEOTIDE SEQUENCE</scope>
</reference>
<comment type="caution">
    <text evidence="1">The sequence shown here is derived from an EMBL/GenBank/DDBJ whole genome shotgun (WGS) entry which is preliminary data.</text>
</comment>
<organism evidence="1">
    <name type="scientific">marine sediment metagenome</name>
    <dbReference type="NCBI Taxonomy" id="412755"/>
    <lineage>
        <taxon>unclassified sequences</taxon>
        <taxon>metagenomes</taxon>
        <taxon>ecological metagenomes</taxon>
    </lineage>
</organism>
<dbReference type="AlphaFoldDB" id="A0A0F9EW15"/>
<protein>
    <submittedName>
        <fullName evidence="1">Uncharacterized protein</fullName>
    </submittedName>
</protein>
<name>A0A0F9EW15_9ZZZZ</name>
<gene>
    <name evidence="1" type="ORF">LCGC14_2026640</name>
</gene>
<sequence>LLGARGDGFRRFFMSTHHIDEVKTTQIGPQQKGMSGWGLFKKKQQPMPAEMY</sequence>
<proteinExistence type="predicted"/>
<evidence type="ECO:0000313" key="1">
    <source>
        <dbReference type="EMBL" id="KKL78254.1"/>
    </source>
</evidence>
<dbReference type="EMBL" id="LAZR01023516">
    <property type="protein sequence ID" value="KKL78254.1"/>
    <property type="molecule type" value="Genomic_DNA"/>
</dbReference>